<accession>D8SQR7</accession>
<dbReference type="Gramene" id="EFJ13209">
    <property type="protein sequence ID" value="EFJ13209"/>
    <property type="gene ID" value="SELMODRAFT_446363"/>
</dbReference>
<dbReference type="InterPro" id="IPR044096">
    <property type="entry name" value="AmyAc_plant_ISA2"/>
</dbReference>
<evidence type="ECO:0000256" key="5">
    <source>
        <dbReference type="ARBA" id="ARBA00022723"/>
    </source>
</evidence>
<sequence>MAEDQAQARARERMEATNQATIAGAKGALLSTAITAPIVLLSARKFEWCSHFRHRAWFAFLDLPKLVSFEAILLLDPSLFLQTSLRDELCAAQPGVMNSSAIRMQFFLQHSQRRGRPRMDMALRGLGDSMAARLDRGNVLLPRRWGRPTLDRKCRSGWSGRCRAQGQNSGVPTQEEDRKSQQRRTDGAQYMFHAESGGQVRVSVQENSLKYMVNVEANLPDIFPGESHILLHWGLFRSDSTDWVLLEPNDAPASTKFLGGKNEAMQTPMQQLASCVQTLQLELPLNMAPFYVSFVLCKPACKDSKDMWIKSNSGSNFCVPLGLRTGRPDPLGVTLEADGSANFALYSKNAANVTLCLYGPNDVEPAMEIDLESVTHRTGDVWHVQLPSIEGFISYGYRCRGDETWENGNRFHKRRILLDPYAKFVSPFIPGQEELPSPATALGLLPTNVPTFDWEEESSPCIPLEQVVAYRLDVAGFTSHSSCGLDERLRGTFLGLVEKISHFQSLGVNTIIVRPIFSYDRSQGPYYPFSFFSPMEDYGSGSSSLDASISFKKMVKALHKNGIELILDVVYTHTSEKGDEDPETVSFRGIDNQTYYILDKQKRILQSKFGAANVFNCNHPAVHKVVVDSLRYWVEEYHVDGFCFVNARDLTRGPHGEDLSRPLLLEAITFDPVLASTKLIADPYSPLSSVPEPLKFPHWKRWCECNINFQMDMTSFFRGEQGKQGDLATRICGSADMFADERGPSFSLNHITNAYGFSTLSDSTSNSKTEPNVELQLHNLLVTQFLSRGTPVLNMGDESGLLDDGKAIQFDWQKLASAMHTVNLISSLSLLRSQHESLLQKNKFVSSEMIKWHGATYEEEPLWTDPNSKFLAVTLKDNDTGDLCIAFNARDDVVELTLTEEATWLRIIDTTLPYPETIVLNGAELSSEAGTSNAGASYSVQPFSVVVLRAGKCQELKDQA</sequence>
<reference evidence="10 11" key="1">
    <citation type="journal article" date="2011" name="Science">
        <title>The Selaginella genome identifies genetic changes associated with the evolution of vascular plants.</title>
        <authorList>
            <person name="Banks J.A."/>
            <person name="Nishiyama T."/>
            <person name="Hasebe M."/>
            <person name="Bowman J.L."/>
            <person name="Gribskov M."/>
            <person name="dePamphilis C."/>
            <person name="Albert V.A."/>
            <person name="Aono N."/>
            <person name="Aoyama T."/>
            <person name="Ambrose B.A."/>
            <person name="Ashton N.W."/>
            <person name="Axtell M.J."/>
            <person name="Barker E."/>
            <person name="Barker M.S."/>
            <person name="Bennetzen J.L."/>
            <person name="Bonawitz N.D."/>
            <person name="Chapple C."/>
            <person name="Cheng C."/>
            <person name="Correa L.G."/>
            <person name="Dacre M."/>
            <person name="DeBarry J."/>
            <person name="Dreyer I."/>
            <person name="Elias M."/>
            <person name="Engstrom E.M."/>
            <person name="Estelle M."/>
            <person name="Feng L."/>
            <person name="Finet C."/>
            <person name="Floyd S.K."/>
            <person name="Frommer W.B."/>
            <person name="Fujita T."/>
            <person name="Gramzow L."/>
            <person name="Gutensohn M."/>
            <person name="Harholt J."/>
            <person name="Hattori M."/>
            <person name="Heyl A."/>
            <person name="Hirai T."/>
            <person name="Hiwatashi Y."/>
            <person name="Ishikawa M."/>
            <person name="Iwata M."/>
            <person name="Karol K.G."/>
            <person name="Koehler B."/>
            <person name="Kolukisaoglu U."/>
            <person name="Kubo M."/>
            <person name="Kurata T."/>
            <person name="Lalonde S."/>
            <person name="Li K."/>
            <person name="Li Y."/>
            <person name="Litt A."/>
            <person name="Lyons E."/>
            <person name="Manning G."/>
            <person name="Maruyama T."/>
            <person name="Michael T.P."/>
            <person name="Mikami K."/>
            <person name="Miyazaki S."/>
            <person name="Morinaga S."/>
            <person name="Murata T."/>
            <person name="Mueller-Roeber B."/>
            <person name="Nelson D.R."/>
            <person name="Obara M."/>
            <person name="Oguri Y."/>
            <person name="Olmstead R.G."/>
            <person name="Onodera N."/>
            <person name="Petersen B.L."/>
            <person name="Pils B."/>
            <person name="Prigge M."/>
            <person name="Rensing S.A."/>
            <person name="Riano-Pachon D.M."/>
            <person name="Roberts A.W."/>
            <person name="Sato Y."/>
            <person name="Scheller H.V."/>
            <person name="Schulz B."/>
            <person name="Schulz C."/>
            <person name="Shakirov E.V."/>
            <person name="Shibagaki N."/>
            <person name="Shinohara N."/>
            <person name="Shippen D.E."/>
            <person name="Soerensen I."/>
            <person name="Sotooka R."/>
            <person name="Sugimoto N."/>
            <person name="Sugita M."/>
            <person name="Sumikawa N."/>
            <person name="Tanurdzic M."/>
            <person name="Theissen G."/>
            <person name="Ulvskov P."/>
            <person name="Wakazuki S."/>
            <person name="Weng J.K."/>
            <person name="Willats W.W."/>
            <person name="Wipf D."/>
            <person name="Wolf P.G."/>
            <person name="Yang L."/>
            <person name="Zimmer A.D."/>
            <person name="Zhu Q."/>
            <person name="Mitros T."/>
            <person name="Hellsten U."/>
            <person name="Loque D."/>
            <person name="Otillar R."/>
            <person name="Salamov A."/>
            <person name="Schmutz J."/>
            <person name="Shapiro H."/>
            <person name="Lindquist E."/>
            <person name="Lucas S."/>
            <person name="Rokhsar D."/>
            <person name="Grigoriev I.V."/>
        </authorList>
    </citation>
    <scope>NUCLEOTIDE SEQUENCE [LARGE SCALE GENOMIC DNA]</scope>
</reference>
<dbReference type="SUPFAM" id="SSF81296">
    <property type="entry name" value="E set domains"/>
    <property type="match status" value="1"/>
</dbReference>
<keyword evidence="3" id="KW-0150">Chloroplast</keyword>
<dbReference type="Gene3D" id="2.60.40.1180">
    <property type="entry name" value="Golgi alpha-mannosidase II"/>
    <property type="match status" value="1"/>
</dbReference>
<dbReference type="Pfam" id="PF02922">
    <property type="entry name" value="CBM_48"/>
    <property type="match status" value="1"/>
</dbReference>
<organism evidence="11">
    <name type="scientific">Selaginella moellendorffii</name>
    <name type="common">Spikemoss</name>
    <dbReference type="NCBI Taxonomy" id="88036"/>
    <lineage>
        <taxon>Eukaryota</taxon>
        <taxon>Viridiplantae</taxon>
        <taxon>Streptophyta</taxon>
        <taxon>Embryophyta</taxon>
        <taxon>Tracheophyta</taxon>
        <taxon>Lycopodiopsida</taxon>
        <taxon>Selaginellales</taxon>
        <taxon>Selaginellaceae</taxon>
        <taxon>Selaginella</taxon>
    </lineage>
</organism>
<feature type="region of interest" description="Disordered" evidence="8">
    <location>
        <begin position="159"/>
        <end position="185"/>
    </location>
</feature>
<dbReference type="SUPFAM" id="SSF51445">
    <property type="entry name" value="(Trans)glycosidases"/>
    <property type="match status" value="1"/>
</dbReference>
<dbReference type="InterPro" id="IPR014756">
    <property type="entry name" value="Ig_E-set"/>
</dbReference>
<dbReference type="GO" id="GO:0009507">
    <property type="term" value="C:chloroplast"/>
    <property type="evidence" value="ECO:0007669"/>
    <property type="project" value="UniProtKB-SubCell"/>
</dbReference>
<dbReference type="CDD" id="cd11346">
    <property type="entry name" value="AmyAc_plant_IsoA"/>
    <property type="match status" value="1"/>
</dbReference>
<dbReference type="InterPro" id="IPR013783">
    <property type="entry name" value="Ig-like_fold"/>
</dbReference>
<dbReference type="GO" id="GO:0019156">
    <property type="term" value="F:isoamylase activity"/>
    <property type="evidence" value="ECO:0007669"/>
    <property type="project" value="InterPro"/>
</dbReference>
<evidence type="ECO:0000256" key="6">
    <source>
        <dbReference type="ARBA" id="ARBA00022946"/>
    </source>
</evidence>
<dbReference type="CDD" id="cd02856">
    <property type="entry name" value="E_set_GDE_Isoamylase_N"/>
    <property type="match status" value="1"/>
</dbReference>
<dbReference type="Gene3D" id="2.60.40.10">
    <property type="entry name" value="Immunoglobulins"/>
    <property type="match status" value="1"/>
</dbReference>
<dbReference type="InParanoid" id="D8SQR7"/>
<dbReference type="SMART" id="SM00642">
    <property type="entry name" value="Aamy"/>
    <property type="match status" value="1"/>
</dbReference>
<dbReference type="InterPro" id="IPR044505">
    <property type="entry name" value="GlgX_Isoamylase_N_E_set"/>
</dbReference>
<name>D8SQR7_SELML</name>
<feature type="compositionally biased region" description="Basic and acidic residues" evidence="8">
    <location>
        <begin position="175"/>
        <end position="185"/>
    </location>
</feature>
<dbReference type="HOGENOM" id="CLU_011725_2_0_1"/>
<dbReference type="Pfam" id="PF21156">
    <property type="entry name" value="ISOA1-3_C"/>
    <property type="match status" value="1"/>
</dbReference>
<dbReference type="OMA" id="YCCHSEE"/>
<dbReference type="AlphaFoldDB" id="D8SQR7"/>
<dbReference type="Proteomes" id="UP000001514">
    <property type="component" value="Unassembled WGS sequence"/>
</dbReference>
<evidence type="ECO:0000256" key="2">
    <source>
        <dbReference type="ARBA" id="ARBA00008061"/>
    </source>
</evidence>
<dbReference type="Pfam" id="PF23166">
    <property type="entry name" value="Ig_N_CWD1"/>
    <property type="match status" value="1"/>
</dbReference>
<evidence type="ECO:0000256" key="1">
    <source>
        <dbReference type="ARBA" id="ARBA00004229"/>
    </source>
</evidence>
<dbReference type="Gene3D" id="3.20.20.80">
    <property type="entry name" value="Glycosidases"/>
    <property type="match status" value="1"/>
</dbReference>
<dbReference type="InterPro" id="IPR048650">
    <property type="entry name" value="ISOA1-3-like_C"/>
</dbReference>
<dbReference type="KEGG" id="smo:SELMODRAFT_446363"/>
<evidence type="ECO:0000256" key="4">
    <source>
        <dbReference type="ARBA" id="ARBA00022640"/>
    </source>
</evidence>
<dbReference type="STRING" id="88036.D8SQR7"/>
<evidence type="ECO:0000256" key="3">
    <source>
        <dbReference type="ARBA" id="ARBA00022528"/>
    </source>
</evidence>
<keyword evidence="11" id="KW-1185">Reference proteome</keyword>
<gene>
    <name evidence="10" type="ORF">SELMODRAFT_446363</name>
</gene>
<dbReference type="PANTHER" id="PTHR43002">
    <property type="entry name" value="GLYCOGEN DEBRANCHING ENZYME"/>
    <property type="match status" value="1"/>
</dbReference>
<evidence type="ECO:0000313" key="11">
    <source>
        <dbReference type="Proteomes" id="UP000001514"/>
    </source>
</evidence>
<comment type="similarity">
    <text evidence="2">Belongs to the glycosyl hydrolase 13 family.</text>
</comment>
<dbReference type="SUPFAM" id="SSF51011">
    <property type="entry name" value="Glycosyl hydrolase domain"/>
    <property type="match status" value="1"/>
</dbReference>
<protein>
    <recommendedName>
        <fullName evidence="9">Glycosyl hydrolase family 13 catalytic domain-containing protein</fullName>
    </recommendedName>
</protein>
<evidence type="ECO:0000256" key="8">
    <source>
        <dbReference type="SAM" id="MobiDB-lite"/>
    </source>
</evidence>
<comment type="subcellular location">
    <subcellularLocation>
        <location evidence="1">Plastid</location>
        <location evidence="1">Chloroplast</location>
    </subcellularLocation>
</comment>
<dbReference type="FunCoup" id="D8SQR7">
    <property type="interactions" value="1205"/>
</dbReference>
<dbReference type="InterPro" id="IPR056301">
    <property type="entry name" value="GWD-like_N_Ig"/>
</dbReference>
<dbReference type="InterPro" id="IPR004193">
    <property type="entry name" value="Glyco_hydro_13_N"/>
</dbReference>
<dbReference type="Pfam" id="PF00128">
    <property type="entry name" value="Alpha-amylase"/>
    <property type="match status" value="1"/>
</dbReference>
<dbReference type="GO" id="GO:0046872">
    <property type="term" value="F:metal ion binding"/>
    <property type="evidence" value="ECO:0007669"/>
    <property type="project" value="UniProtKB-KW"/>
</dbReference>
<dbReference type="InterPro" id="IPR013780">
    <property type="entry name" value="Glyco_hydro_b"/>
</dbReference>
<dbReference type="GO" id="GO:0019252">
    <property type="term" value="P:starch biosynthetic process"/>
    <property type="evidence" value="ECO:0007669"/>
    <property type="project" value="InterPro"/>
</dbReference>
<dbReference type="eggNOG" id="KOG0470">
    <property type="taxonomic scope" value="Eukaryota"/>
</dbReference>
<feature type="domain" description="Glycosyl hydrolase family 13 catalytic" evidence="9">
    <location>
        <begin position="474"/>
        <end position="832"/>
    </location>
</feature>
<dbReference type="InterPro" id="IPR006047">
    <property type="entry name" value="GH13_cat_dom"/>
</dbReference>
<evidence type="ECO:0000313" key="10">
    <source>
        <dbReference type="EMBL" id="EFJ13209.1"/>
    </source>
</evidence>
<keyword evidence="7" id="KW-0119">Carbohydrate metabolism</keyword>
<evidence type="ECO:0000259" key="9">
    <source>
        <dbReference type="SMART" id="SM00642"/>
    </source>
</evidence>
<keyword evidence="4" id="KW-0934">Plastid</keyword>
<keyword evidence="5" id="KW-0479">Metal-binding</keyword>
<dbReference type="EMBL" id="GL377634">
    <property type="protein sequence ID" value="EFJ13209.1"/>
    <property type="molecule type" value="Genomic_DNA"/>
</dbReference>
<proteinExistence type="inferred from homology"/>
<evidence type="ECO:0000256" key="7">
    <source>
        <dbReference type="ARBA" id="ARBA00023277"/>
    </source>
</evidence>
<dbReference type="InterPro" id="IPR017853">
    <property type="entry name" value="GH"/>
</dbReference>
<keyword evidence="6" id="KW-0809">Transit peptide</keyword>